<evidence type="ECO:0000313" key="2">
    <source>
        <dbReference type="EMBL" id="VDK30454.1"/>
    </source>
</evidence>
<sequence length="91" mass="10102">MARAPAPIRQRSVSTETLTSAMKIDPIGATNNRPKPTAMALIEQPTSTDLPKTPIIKRPLHSSVLTFRVRRTPFKMNREKLPALQPLAPFS</sequence>
<dbReference type="Proteomes" id="UP000281553">
    <property type="component" value="Unassembled WGS sequence"/>
</dbReference>
<feature type="compositionally biased region" description="Polar residues" evidence="1">
    <location>
        <begin position="11"/>
        <end position="20"/>
    </location>
</feature>
<evidence type="ECO:0000313" key="3">
    <source>
        <dbReference type="Proteomes" id="UP000281553"/>
    </source>
</evidence>
<evidence type="ECO:0000256" key="1">
    <source>
        <dbReference type="SAM" id="MobiDB-lite"/>
    </source>
</evidence>
<keyword evidence="3" id="KW-1185">Reference proteome</keyword>
<feature type="region of interest" description="Disordered" evidence="1">
    <location>
        <begin position="1"/>
        <end position="20"/>
    </location>
</feature>
<organism evidence="2 3">
    <name type="scientific">Dibothriocephalus latus</name>
    <name type="common">Fish tapeworm</name>
    <name type="synonym">Diphyllobothrium latum</name>
    <dbReference type="NCBI Taxonomy" id="60516"/>
    <lineage>
        <taxon>Eukaryota</taxon>
        <taxon>Metazoa</taxon>
        <taxon>Spiralia</taxon>
        <taxon>Lophotrochozoa</taxon>
        <taxon>Platyhelminthes</taxon>
        <taxon>Cestoda</taxon>
        <taxon>Eucestoda</taxon>
        <taxon>Diphyllobothriidea</taxon>
        <taxon>Diphyllobothriidae</taxon>
        <taxon>Dibothriocephalus</taxon>
    </lineage>
</organism>
<name>A0A3P6QC91_DIBLA</name>
<dbReference type="AlphaFoldDB" id="A0A3P6QC91"/>
<protein>
    <submittedName>
        <fullName evidence="2">Uncharacterized protein</fullName>
    </submittedName>
</protein>
<accession>A0A3P6QC91</accession>
<dbReference type="EMBL" id="UYRU01000629">
    <property type="protein sequence ID" value="VDK30454.1"/>
    <property type="molecule type" value="Genomic_DNA"/>
</dbReference>
<gene>
    <name evidence="2" type="ORF">DILT_LOCUS174</name>
</gene>
<reference evidence="2 3" key="1">
    <citation type="submission" date="2018-11" db="EMBL/GenBank/DDBJ databases">
        <authorList>
            <consortium name="Pathogen Informatics"/>
        </authorList>
    </citation>
    <scope>NUCLEOTIDE SEQUENCE [LARGE SCALE GENOMIC DNA]</scope>
</reference>
<proteinExistence type="predicted"/>